<dbReference type="EMBL" id="SDAM02000267">
    <property type="protein sequence ID" value="KAH6825074.1"/>
    <property type="molecule type" value="Genomic_DNA"/>
</dbReference>
<evidence type="ECO:0000256" key="3">
    <source>
        <dbReference type="ARBA" id="ARBA00022801"/>
    </source>
</evidence>
<keyword evidence="3" id="KW-0378">Hydrolase</keyword>
<keyword evidence="7" id="KW-1185">Reference proteome</keyword>
<evidence type="ECO:0000256" key="4">
    <source>
        <dbReference type="SAM" id="MobiDB-lite"/>
    </source>
</evidence>
<evidence type="ECO:0000256" key="2">
    <source>
        <dbReference type="ARBA" id="ARBA00022670"/>
    </source>
</evidence>
<dbReference type="Gene3D" id="3.40.395.10">
    <property type="entry name" value="Adenoviral Proteinase, Chain A"/>
    <property type="match status" value="1"/>
</dbReference>
<evidence type="ECO:0000259" key="5">
    <source>
        <dbReference type="PROSITE" id="PS50600"/>
    </source>
</evidence>
<dbReference type="InterPro" id="IPR038765">
    <property type="entry name" value="Papain-like_cys_pep_sf"/>
</dbReference>
<dbReference type="AlphaFoldDB" id="A0AAD4J0U5"/>
<dbReference type="GO" id="GO:0008234">
    <property type="term" value="F:cysteine-type peptidase activity"/>
    <property type="evidence" value="ECO:0007669"/>
    <property type="project" value="InterPro"/>
</dbReference>
<dbReference type="PANTHER" id="PTHR48449:SF1">
    <property type="entry name" value="DUF1985 DOMAIN-CONTAINING PROTEIN"/>
    <property type="match status" value="1"/>
</dbReference>
<reference evidence="6 7" key="1">
    <citation type="journal article" date="2021" name="Nat. Commun.">
        <title>Incipient diploidization of the medicinal plant Perilla within 10,000 years.</title>
        <authorList>
            <person name="Zhang Y."/>
            <person name="Shen Q."/>
            <person name="Leng L."/>
            <person name="Zhang D."/>
            <person name="Chen S."/>
            <person name="Shi Y."/>
            <person name="Ning Z."/>
            <person name="Chen S."/>
        </authorList>
    </citation>
    <scope>NUCLEOTIDE SEQUENCE [LARGE SCALE GENOMIC DNA]</scope>
    <source>
        <strain evidence="7">cv. PC099</strain>
    </source>
</reference>
<dbReference type="SUPFAM" id="SSF54001">
    <property type="entry name" value="Cysteine proteinases"/>
    <property type="match status" value="1"/>
</dbReference>
<gene>
    <name evidence="6" type="ORF">C2S53_018453</name>
</gene>
<sequence>MSAMKASCFGHLFSIPDLKFQGQLHNMLLRRLVNSSLNHHLLSFNINGRNLDFRPFDFCIITGLKFGPAPTLPVESDLHRRVFGSKCSITVEDIEKSFKAECRASAGCSELSLKLAFVLILFVQVWAYEVIPVVAHNCVQKIECALNCFPRILRWIATKPIKFDIVHTYFRNVKPEHLHAQSVECGGSQPQTTDAVEDSVGAPLVFESRPIVNTNVNDPVVANLQRRVVKLEKSLYEMKKSREVEIDSKRIKRPGLRAGARPGQIESTKTTLKPHTPKRSKKVAQGKRCSNLRMPQLRRPHLLCSPNPYDPNEAEYMPDHVNAFANWVEKAKISPVCFSLKLPIYMAPSVDALWFDRLWDRDGWLRSDHIDALLKLLIIMAKKEPGRFLHGWTLMEMICWVVPFLFFQGAPTQENYCIVSDRVGPDVRGAYPRQAALDWYVASAVYGVGNLNDDHWVCYEISFEEKRITEYDSMSKSKREEDVLQHFRLFCRNVELLCLEVRVWEMKRLKELGNREWEVELYKHPPQQTNGADCGVMALKYIECMVSGNIVEYLIPGRCGVFRQSYCGKLHSLGTESISGS</sequence>
<feature type="domain" description="Ubiquitin-like protease family profile" evidence="5">
    <location>
        <begin position="348"/>
        <end position="545"/>
    </location>
</feature>
<dbReference type="InterPro" id="IPR003653">
    <property type="entry name" value="Peptidase_C48_C"/>
</dbReference>
<comment type="similarity">
    <text evidence="1">Belongs to the peptidase C48 family.</text>
</comment>
<organism evidence="6 7">
    <name type="scientific">Perilla frutescens var. hirtella</name>
    <name type="common">Perilla citriodora</name>
    <name type="synonym">Perilla setoyensis</name>
    <dbReference type="NCBI Taxonomy" id="608512"/>
    <lineage>
        <taxon>Eukaryota</taxon>
        <taxon>Viridiplantae</taxon>
        <taxon>Streptophyta</taxon>
        <taxon>Embryophyta</taxon>
        <taxon>Tracheophyta</taxon>
        <taxon>Spermatophyta</taxon>
        <taxon>Magnoliopsida</taxon>
        <taxon>eudicotyledons</taxon>
        <taxon>Gunneridae</taxon>
        <taxon>Pentapetalae</taxon>
        <taxon>asterids</taxon>
        <taxon>lamiids</taxon>
        <taxon>Lamiales</taxon>
        <taxon>Lamiaceae</taxon>
        <taxon>Nepetoideae</taxon>
        <taxon>Elsholtzieae</taxon>
        <taxon>Perilla</taxon>
    </lineage>
</organism>
<feature type="region of interest" description="Disordered" evidence="4">
    <location>
        <begin position="257"/>
        <end position="288"/>
    </location>
</feature>
<comment type="caution">
    <text evidence="6">The sequence shown here is derived from an EMBL/GenBank/DDBJ whole genome shotgun (WGS) entry which is preliminary data.</text>
</comment>
<dbReference type="PROSITE" id="PS50600">
    <property type="entry name" value="ULP_PROTEASE"/>
    <property type="match status" value="1"/>
</dbReference>
<protein>
    <recommendedName>
        <fullName evidence="5">Ubiquitin-like protease family profile domain-containing protein</fullName>
    </recommendedName>
</protein>
<proteinExistence type="inferred from homology"/>
<name>A0AAD4J0U5_PERFH</name>
<evidence type="ECO:0000256" key="1">
    <source>
        <dbReference type="ARBA" id="ARBA00005234"/>
    </source>
</evidence>
<dbReference type="PANTHER" id="PTHR48449">
    <property type="entry name" value="DUF1985 DOMAIN-CONTAINING PROTEIN"/>
    <property type="match status" value="1"/>
</dbReference>
<feature type="compositionally biased region" description="Basic residues" evidence="4">
    <location>
        <begin position="275"/>
        <end position="285"/>
    </location>
</feature>
<accession>A0AAD4J0U5</accession>
<dbReference type="GO" id="GO:0006508">
    <property type="term" value="P:proteolysis"/>
    <property type="evidence" value="ECO:0007669"/>
    <property type="project" value="UniProtKB-KW"/>
</dbReference>
<dbReference type="Pfam" id="PF02902">
    <property type="entry name" value="Peptidase_C48"/>
    <property type="match status" value="1"/>
</dbReference>
<evidence type="ECO:0000313" key="7">
    <source>
        <dbReference type="Proteomes" id="UP001190926"/>
    </source>
</evidence>
<dbReference type="Proteomes" id="UP001190926">
    <property type="component" value="Unassembled WGS sequence"/>
</dbReference>
<keyword evidence="2" id="KW-0645">Protease</keyword>
<evidence type="ECO:0000313" key="6">
    <source>
        <dbReference type="EMBL" id="KAH6825074.1"/>
    </source>
</evidence>